<dbReference type="Proteomes" id="UP000000844">
    <property type="component" value="Chromosome"/>
</dbReference>
<evidence type="ECO:0000313" key="2">
    <source>
        <dbReference type="Proteomes" id="UP000000844"/>
    </source>
</evidence>
<evidence type="ECO:0008006" key="3">
    <source>
        <dbReference type="Google" id="ProtNLM"/>
    </source>
</evidence>
<accession>D3PY83</accession>
<evidence type="ECO:0000313" key="1">
    <source>
        <dbReference type="EMBL" id="ADD41450.1"/>
    </source>
</evidence>
<sequence>MSKDFDFLHGEWEVANRQLTKHLVGSDDWREFPARSSCRAFFDGSGNVDEITFPTLGSSGFTISSYEPKADRWSVYWISSRDGLMGPPVSGGFSDGVGTLYGDDVTGDGKPVRCRFLWTRITPTSARWEQAYSGDGEQTWETNWIMEFTRR</sequence>
<protein>
    <recommendedName>
        <fullName evidence="3">DUF1579 domain-containing protein</fullName>
    </recommendedName>
</protein>
<reference evidence="1 2" key="1">
    <citation type="journal article" date="2009" name="Stand. Genomic Sci.">
        <title>Complete genome sequence of Stackebrandtia nassauensis type strain (LLR-40K-21).</title>
        <authorList>
            <person name="Munk C."/>
            <person name="Lapidus A."/>
            <person name="Copeland A."/>
            <person name="Jando M."/>
            <person name="Mayilraj S."/>
            <person name="Glavina Del Rio T."/>
            <person name="Nolan M."/>
            <person name="Chen F."/>
            <person name="Lucas S."/>
            <person name="Tice H."/>
            <person name="Cheng J.F."/>
            <person name="Han C."/>
            <person name="Detter J.C."/>
            <person name="Bruce D."/>
            <person name="Goodwin L."/>
            <person name="Chain P."/>
            <person name="Pitluck S."/>
            <person name="Goker M."/>
            <person name="Ovchinikova G."/>
            <person name="Pati A."/>
            <person name="Ivanova N."/>
            <person name="Mavromatis K."/>
            <person name="Chen A."/>
            <person name="Palaniappan K."/>
            <person name="Land M."/>
            <person name="Hauser L."/>
            <person name="Chang Y.J."/>
            <person name="Jeffries C.D."/>
            <person name="Bristow J."/>
            <person name="Eisen J.A."/>
            <person name="Markowitz V."/>
            <person name="Hugenholtz P."/>
            <person name="Kyrpides N.C."/>
            <person name="Klenk H.P."/>
        </authorList>
    </citation>
    <scope>NUCLEOTIDE SEQUENCE [LARGE SCALE GENOMIC DNA]</scope>
    <source>
        <strain evidence="2">DSM 44728 / CIP 108903 / NRRL B-16338 / NBRC 102104 / LLR-40K-21</strain>
    </source>
</reference>
<dbReference type="HOGENOM" id="CLU_112381_0_0_11"/>
<name>D3PY83_STANL</name>
<dbReference type="KEGG" id="sna:Snas_1752"/>
<proteinExistence type="predicted"/>
<organism evidence="1 2">
    <name type="scientific">Stackebrandtia nassauensis (strain DSM 44728 / CIP 108903 / NRRL B-16338 / NBRC 102104 / LLR-40K-21)</name>
    <dbReference type="NCBI Taxonomy" id="446470"/>
    <lineage>
        <taxon>Bacteria</taxon>
        <taxon>Bacillati</taxon>
        <taxon>Actinomycetota</taxon>
        <taxon>Actinomycetes</taxon>
        <taxon>Glycomycetales</taxon>
        <taxon>Glycomycetaceae</taxon>
        <taxon>Stackebrandtia</taxon>
    </lineage>
</organism>
<dbReference type="STRING" id="446470.Snas_1752"/>
<dbReference type="OrthoDB" id="9814791at2"/>
<dbReference type="eggNOG" id="ENOG5032TID">
    <property type="taxonomic scope" value="Bacteria"/>
</dbReference>
<dbReference type="EMBL" id="CP001778">
    <property type="protein sequence ID" value="ADD41450.1"/>
    <property type="molecule type" value="Genomic_DNA"/>
</dbReference>
<keyword evidence="2" id="KW-1185">Reference proteome</keyword>
<gene>
    <name evidence="1" type="ordered locus">Snas_1752</name>
</gene>
<dbReference type="RefSeq" id="WP_013017021.1">
    <property type="nucleotide sequence ID" value="NC_013947.1"/>
</dbReference>
<dbReference type="AlphaFoldDB" id="D3PY83"/>